<evidence type="ECO:0000313" key="2">
    <source>
        <dbReference type="Proteomes" id="UP000825598"/>
    </source>
</evidence>
<geneLocation type="plasmid" evidence="1 2">
    <name>unnamed2</name>
</geneLocation>
<keyword evidence="2" id="KW-1185">Reference proteome</keyword>
<proteinExistence type="predicted"/>
<name>A0ACD1FR56_MYCFR</name>
<protein>
    <submittedName>
        <fullName evidence="1">Uncharacterized protein</fullName>
    </submittedName>
</protein>
<gene>
    <name evidence="1" type="ORF">K6L26_31120</name>
</gene>
<reference evidence="1" key="1">
    <citation type="submission" date="2021-07" db="EMBL/GenBank/DDBJ databases">
        <title>Complete Genome Sequences of Mycobacterium farcinogenes Isolated from Clinical Specimens from Patients in Thailand.</title>
        <authorList>
            <person name="Sodsai P."/>
        </authorList>
    </citation>
    <scope>NUCLEOTIDE SEQUENCE</scope>
    <source>
        <strain evidence="1">BKK/CU-MFGFA-001</strain>
    </source>
</reference>
<accession>A0ACD1FR56</accession>
<dbReference type="EMBL" id="CP081675">
    <property type="protein sequence ID" value="QZH69558.1"/>
    <property type="molecule type" value="Genomic_DNA"/>
</dbReference>
<evidence type="ECO:0000313" key="1">
    <source>
        <dbReference type="EMBL" id="QZH69558.1"/>
    </source>
</evidence>
<sequence length="162" mass="17853">MTNDQKEETMTGGIVTISGSMRNFDQMLVVATELTRQGDIVLMPFVHKGIATTAEADHLDALHLRKIDLSRAVVVATDELGYFGKSTRHEIEYAERSGMPVTYARVIRRNDQDTITFTNNPVPQWCETCSGKGTLNGALCIDCEVRGSGWRKGHRPEPAAAS</sequence>
<dbReference type="Proteomes" id="UP000825598">
    <property type="component" value="Plasmid unnamed2"/>
</dbReference>
<keyword evidence="1" id="KW-0614">Plasmid</keyword>
<organism evidence="1 2">
    <name type="scientific">Mycolicibacterium farcinogenes</name>
    <name type="common">Mycobacterium farcinogenes</name>
    <dbReference type="NCBI Taxonomy" id="1802"/>
    <lineage>
        <taxon>Bacteria</taxon>
        <taxon>Bacillati</taxon>
        <taxon>Actinomycetota</taxon>
        <taxon>Actinomycetes</taxon>
        <taxon>Mycobacteriales</taxon>
        <taxon>Mycobacteriaceae</taxon>
        <taxon>Mycolicibacterium</taxon>
    </lineage>
</organism>